<comment type="pathway">
    <text evidence="2">Protein modification; protein ubiquitination.</text>
</comment>
<protein>
    <recommendedName>
        <fullName evidence="3">HECT-type E3 ubiquitin transferase</fullName>
        <ecNumber evidence="3">2.3.2.26</ecNumber>
    </recommendedName>
</protein>
<evidence type="ECO:0000256" key="1">
    <source>
        <dbReference type="ARBA" id="ARBA00000885"/>
    </source>
</evidence>
<dbReference type="PANTHER" id="PTHR11254">
    <property type="entry name" value="HECT DOMAIN UBIQUITIN-PROTEIN LIGASE"/>
    <property type="match status" value="1"/>
</dbReference>
<dbReference type="Gene3D" id="3.30.2410.10">
    <property type="entry name" value="Hect, E3 ligase catalytic domain"/>
    <property type="match status" value="1"/>
</dbReference>
<comment type="caution">
    <text evidence="8">The sequence shown here is derived from an EMBL/GenBank/DDBJ whole genome shotgun (WGS) entry which is preliminary data.</text>
</comment>
<dbReference type="PROSITE" id="PS50237">
    <property type="entry name" value="HECT"/>
    <property type="match status" value="1"/>
</dbReference>
<evidence type="ECO:0000256" key="2">
    <source>
        <dbReference type="ARBA" id="ARBA00004906"/>
    </source>
</evidence>
<evidence type="ECO:0000256" key="3">
    <source>
        <dbReference type="ARBA" id="ARBA00012485"/>
    </source>
</evidence>
<comment type="catalytic activity">
    <reaction evidence="1">
        <text>S-ubiquitinyl-[E2 ubiquitin-conjugating enzyme]-L-cysteine + [acceptor protein]-L-lysine = [E2 ubiquitin-conjugating enzyme]-L-cysteine + N(6)-ubiquitinyl-[acceptor protein]-L-lysine.</text>
        <dbReference type="EC" id="2.3.2.26"/>
    </reaction>
</comment>
<organism evidence="8 9">
    <name type="scientific">Tritrichomonas musculus</name>
    <dbReference type="NCBI Taxonomy" id="1915356"/>
    <lineage>
        <taxon>Eukaryota</taxon>
        <taxon>Metamonada</taxon>
        <taxon>Parabasalia</taxon>
        <taxon>Tritrichomonadida</taxon>
        <taxon>Tritrichomonadidae</taxon>
        <taxon>Tritrichomonas</taxon>
    </lineage>
</organism>
<evidence type="ECO:0000256" key="6">
    <source>
        <dbReference type="PROSITE-ProRule" id="PRU00104"/>
    </source>
</evidence>
<dbReference type="EMBL" id="JAPFFF010000045">
    <property type="protein sequence ID" value="KAK8840525.1"/>
    <property type="molecule type" value="Genomic_DNA"/>
</dbReference>
<evidence type="ECO:0000259" key="7">
    <source>
        <dbReference type="PROSITE" id="PS50237"/>
    </source>
</evidence>
<keyword evidence="5 6" id="KW-0833">Ubl conjugation pathway</keyword>
<proteinExistence type="predicted"/>
<dbReference type="PANTHER" id="PTHR11254:SF440">
    <property type="entry name" value="E3 UBIQUITIN-PROTEIN LIGASE NEDD-4"/>
    <property type="match status" value="1"/>
</dbReference>
<sequence length="1839" mass="215649">MANEMHIQLPNESSSFISDSFHQILAQVDKLNNEKFIIFGHEMAPFDKYHFIYNIIMVVDLKKVKIADYYSIIDSVKENYLIEEFANFIQKIIRSNLATTIPESLLTYNDYFPDLTMDDWSVIIPRLSEQVFTTILPTIEIKFDNKDWNHNFSAAILDKIVKFHIEFSSINKLLNKITPIDMKKDVWQYLADFNVILPKALANKIDSFPDHCSALKIMPDVKKLPYEVFKFGMLSFPSFKTLKRVFKTDIVYTNDVFSLTEFWGHLVFTASNEKCPNELIDKLAALFINYITKDRVIEVLEAMVFNDYLKSDDINAFLIDLFYKLNDYYYDNMKLLFEKILEKKSIQLPSFWELFDFDYICTFDQIDTTNPLLLFAYEFSCENSFFPELTEITILSQKDHSNDDFIIYLLNHENFDCLIEMNEQVLSLAITAYIFLWNNIKPKINGMTKELILPFFAICFIYFSENENHLLFTSPELSSKFQNALKSLSRNNSPLLIKSIDIILYKCFILFNENLFPKEMTISIFNILIPLLYNKLYRANELILLSVIFDLSFQESMKDEVHDIFANHGIKLIKYVIKNMEKIGGFDELMNHKLNLEIFDLEQIKEFLINTIQNDSLNNEIRNTIYFIEYFCQNIPQITITNPSYLNKLLRESIESKNWNDFQIIGQFMYKNNMKTQLRKYADEPIPFLVKKQVFRRIPIEINEIISAIMEYNQPEYLFEPFECLFKKLLRDPSIATNYFIFLFDKIVKSNSISPSLLLQSFSNFYKSHKNEFIKAIKIVFTYDPTSNTFIRNPSFVRPPPSKIGISLISDLIEKTKDDRTKYQAFICLYNLASSFPFLFNKSIFNIILPFLSYFSLLFTVNDTSNEKEETIINIKTSIAAFLMIYKCLYSIELLNEFVPWLFENIITFDESQIIAFTCILNSLFETKKIQKVMLSLAIKYDFLGISNKLLNKNVNQNISLFYHYNIYLNIHDLYLIFNELSVIRCVLIDELANLNDQFQILFNPRSSLLPNYIYQHYPFEFSNSIKNIFDNIDQDKYFFLTSEDFTNHKTEPSLSEISIFLKNFKKHQKNISDFNRSNKLPTIDFILTTSVIRYLAAQPHWIQRYIFKEKKFTVLPKHETILSNVIQYLNSINEKQNDNVIIYNIAFNDYLSNRIINDELIKTIIKILLIDGSIIHEDLFSILIYVIQDIAENKTSLICLLKQLNDFLVIENNNIINYDILFQIIDSINNDDFSNNFGVICGENFVKLALYSENRNNIKFLSYVIYTLDNYNSFIPSSIVTLIGLLMTKIDTIEFIQQALDFCEVVGEKRLENAMPTILFAFNYALSNNSIKLITRFLQVIPSLGNYKKDSLMKIYAKSIRSYINHGNNDEADLICSIINSLAPEKNTDYMTNLNENDFSQESSQEDSCISDFEFVINQASYNLISSDRDFWNLYQMGRLTINSILIEDISKLNEMRFLFNFPGLLDFQTRMNYFKEQMSFKINENKMIELNVNRCNILADSFEQLHKLEPYELLRKIKVKFIGEKGIDEGGLTCEWFTLLVKEIFNSNNKLFNMTDNKSYHPNISSYENEQHIELFKFAGMIIARSLIQDQCINAHLTQSFCRQILNLPFKFKDLEDFDHEIYTSLNHILNNDVNQLNLDFTLNAKKNNSVEMILLKENGDEINVTNENKKEFVNLYAEYHLKNSIIDQIKSFCEGFNSLIPQEQINYFSPAELDLLICGIPEINIDDLRENTEYELPYDDHHPVIELFYNVISEWDNDNLAKLLLFITGSSQVPVNGFIEYKSKGKPIKIMPGGDKKNYCVAHTCFNILALPGYETEKEMNEKLLISIQQSQFELL</sequence>
<dbReference type="InterPro" id="IPR050409">
    <property type="entry name" value="E3_ubiq-protein_ligase"/>
</dbReference>
<keyword evidence="4" id="KW-0808">Transferase</keyword>
<dbReference type="InterPro" id="IPR035983">
    <property type="entry name" value="Hect_E3_ubiquitin_ligase"/>
</dbReference>
<feature type="active site" description="Glycyl thioester intermediate" evidence="6">
    <location>
        <position position="1808"/>
    </location>
</feature>
<feature type="domain" description="HECT" evidence="7">
    <location>
        <begin position="1511"/>
        <end position="1839"/>
    </location>
</feature>
<reference evidence="8 9" key="1">
    <citation type="submission" date="2024-04" db="EMBL/GenBank/DDBJ databases">
        <title>Tritrichomonas musculus Genome.</title>
        <authorList>
            <person name="Alves-Ferreira E."/>
            <person name="Grigg M."/>
            <person name="Lorenzi H."/>
            <person name="Galac M."/>
        </authorList>
    </citation>
    <scope>NUCLEOTIDE SEQUENCE [LARGE SCALE GENOMIC DNA]</scope>
    <source>
        <strain evidence="8 9">EAF2021</strain>
    </source>
</reference>
<dbReference type="EC" id="2.3.2.26" evidence="3"/>
<dbReference type="Proteomes" id="UP001470230">
    <property type="component" value="Unassembled WGS sequence"/>
</dbReference>
<dbReference type="InterPro" id="IPR000569">
    <property type="entry name" value="HECT_dom"/>
</dbReference>
<name>A0ABR2H2Y7_9EUKA</name>
<dbReference type="Pfam" id="PF00632">
    <property type="entry name" value="HECT"/>
    <property type="match status" value="1"/>
</dbReference>
<dbReference type="CDD" id="cd00078">
    <property type="entry name" value="HECTc"/>
    <property type="match status" value="1"/>
</dbReference>
<dbReference type="Gene3D" id="3.30.2160.10">
    <property type="entry name" value="Hect, E3 ligase catalytic domain"/>
    <property type="match status" value="1"/>
</dbReference>
<dbReference type="SUPFAM" id="SSF56204">
    <property type="entry name" value="Hect, E3 ligase catalytic domain"/>
    <property type="match status" value="1"/>
</dbReference>
<keyword evidence="9" id="KW-1185">Reference proteome</keyword>
<evidence type="ECO:0000256" key="5">
    <source>
        <dbReference type="ARBA" id="ARBA00022786"/>
    </source>
</evidence>
<accession>A0ABR2H2Y7</accession>
<evidence type="ECO:0000313" key="8">
    <source>
        <dbReference type="EMBL" id="KAK8840525.1"/>
    </source>
</evidence>
<dbReference type="Gene3D" id="3.90.1750.10">
    <property type="entry name" value="Hect, E3 ligase catalytic domains"/>
    <property type="match status" value="1"/>
</dbReference>
<evidence type="ECO:0000313" key="9">
    <source>
        <dbReference type="Proteomes" id="UP001470230"/>
    </source>
</evidence>
<dbReference type="SMART" id="SM00119">
    <property type="entry name" value="HECTc"/>
    <property type="match status" value="1"/>
</dbReference>
<evidence type="ECO:0000256" key="4">
    <source>
        <dbReference type="ARBA" id="ARBA00022679"/>
    </source>
</evidence>
<gene>
    <name evidence="8" type="ORF">M9Y10_030733</name>
</gene>